<dbReference type="SUPFAM" id="SSF48452">
    <property type="entry name" value="TPR-like"/>
    <property type="match status" value="2"/>
</dbReference>
<dbReference type="InterPro" id="IPR032675">
    <property type="entry name" value="LRR_dom_sf"/>
</dbReference>
<evidence type="ECO:0000256" key="11">
    <source>
        <dbReference type="ARBA" id="ARBA00023043"/>
    </source>
</evidence>
<feature type="repeat" description="ANK" evidence="14">
    <location>
        <begin position="535"/>
        <end position="567"/>
    </location>
</feature>
<dbReference type="Gene3D" id="1.25.40.10">
    <property type="entry name" value="Tetratricopeptide repeat domain"/>
    <property type="match status" value="2"/>
</dbReference>
<keyword evidence="5" id="KW-0158">Chromosome</keyword>
<feature type="compositionally biased region" description="Polar residues" evidence="16">
    <location>
        <begin position="615"/>
        <end position="624"/>
    </location>
</feature>
<evidence type="ECO:0000256" key="15">
    <source>
        <dbReference type="PROSITE-ProRule" id="PRU00339"/>
    </source>
</evidence>
<dbReference type="GO" id="GO:0006629">
    <property type="term" value="P:lipid metabolic process"/>
    <property type="evidence" value="ECO:0007669"/>
    <property type="project" value="InterPro"/>
</dbReference>
<keyword evidence="7" id="KW-0677">Repeat</keyword>
<dbReference type="Gene3D" id="3.80.10.10">
    <property type="entry name" value="Ribonuclease Inhibitor"/>
    <property type="match status" value="2"/>
</dbReference>
<dbReference type="CDD" id="cd00519">
    <property type="entry name" value="Lipase_3"/>
    <property type="match status" value="1"/>
</dbReference>
<sequence>MIGEMFMLLGDFAKSLKHEQIYLECSKSARNEIEEQRAYATIGRVHLLHGQSLTDIKETTPHLRKAEKAFLKSLLVCKGLRGLSKLEIVDMEARLYLNLSVVKENLEDFDDSIQFMEKALTLCRKNELFELLHQCYVTAALFYHMRQNDNTKALRFLNLALEVAERLAEKVLKMVETLIVKSDIFIKTGDFQSAKQVLRKAYKLKSSNKEDRETVEKRLRVVAAMCYTEDALLALDSDDFVTKKNLYEKMGDGACALQNYSKAIDYYLKMLEMAEQGHFDSKELVPVYVSLYQTYTDLKQYDEALIYLRKEQEINKDDPKEAITTLIHIADVFDLSGKGFWEVENVYQEARTEAQKLHDLKLEKRIGMKQIALRKKHKMSTLLEILVDELKMSGIDVNLNEVDEEYSDDVEPSSQESEFEKNTPDIGEDICLSDISGSDSEDKANTSGLRARKKRGQSFAIKRNEKGETQLHQACISGNLQQVVRLIDQGHPVNIRDHAGWTPLHEASNHGYHDIVSVLLERGAAINDKGGKSCDGITALHDACVNGCLEVVEVLLDHGAQPTLRTDFNDTALDSLEKWKATAQLDTNEQIFYEVIKERIMKMLKTAGCVDGNVSSPKDSSLNRSGGKLPSPVKRRSKIGTLRNAAFLYSDSDDDNECANVPETVDDIMNKEFPPTETDASEEYRSAIENVRKAQKLSLAAPTLNFESKRKTGLLSHDEVGESWLEEDIPSKKKRKLTSMTHTYSHNDMSNSSPAKTSSKARNSYDNLYRSKENVAADLFDDVPVQTYSIHDDDSLDAFDVLMSKSGTSSAPKRRRRISSSDSRNRTNIAGRQATLLSNGFTKINQPSSSFLEGSGAFSPVKASPKKSSPVATKMASIKVKVEDHSLNVPVTNVEDLTVGWLAEEAARRYYNLKGLRPVLRLMTEDGAIFENDDPISVTFGEVIYSTVLDWKLPHISQRYMEVCQQLKTEPLDYVQSTLELIQATQELKITDQLLDKQKSEPIFKSLQHQTSLETIDLSNNFLEDEILKLLATILPTLPRLKNLHLAGNYITRDGITNLASAKEFPDLESLDLSFNPLTNQSIPSLNVLLTKAKNLKKLSLSSTEMTDIPDPPTEFKYSQVTDIDFSFNQIKLPNLKKVLRKLNSCRLVSLNLAFSCTERGVMEPIAAFLNAGTCEKLRDINLTGLDLEDSDIWSLLQALERAKNLNELRLMENKRLTSMSLKFLLEQLSVKYLVLDGCWRLFGKSGDNIYVSECSIGQIRMTVDPVSRTNDLEWITETWRRIFGDRANTTVRHNCVTLTVSDSSKLPMVKTETYNSLLKTTTFTPSNDTYLLAELIPILRPLNNYMFDGPAHISQAPTSTKTTTPTLDEMMYYNYYAASMYCQYYLNDLSCVFCDKFRADVDAYAALVAISHNRKEVVVTYRGSSNIWNIVLDDIFINIDYGNATDNIKLHRGCYYATMSLYNKGSVVHHVSYLRRLYPDYKLVLSGHSLGGNMARITLFLLLYLNQYPGCRYEIYTYGDPRVGNKEFVDFMNKQTLVSSRVVASIVGTTILMDNYLHTQTEFWINGFDDQRFCNRTIYEDPNCSNSMGPAYNVLDHLVYFDVNYGLCWTQGAQLLALPASIFQPVGTIPPLPQKITKYLDVVADFIGQPWVKLKQNNSVPINSNNNKQFIASNLTPH</sequence>
<evidence type="ECO:0000313" key="18">
    <source>
        <dbReference type="EMBL" id="KAJ6641353.1"/>
    </source>
</evidence>
<reference evidence="18" key="1">
    <citation type="submission" date="2022-07" db="EMBL/GenBank/DDBJ databases">
        <authorList>
            <person name="Trinca V."/>
            <person name="Uliana J.V.C."/>
            <person name="Torres T.T."/>
            <person name="Ward R.J."/>
            <person name="Monesi N."/>
        </authorList>
    </citation>
    <scope>NUCLEOTIDE SEQUENCE</scope>
    <source>
        <strain evidence="18">HSMRA1968</strain>
        <tissue evidence="18">Whole embryos</tissue>
    </source>
</reference>
<dbReference type="OrthoDB" id="273147at2759"/>
<evidence type="ECO:0000259" key="17">
    <source>
        <dbReference type="Pfam" id="PF01764"/>
    </source>
</evidence>
<comment type="similarity">
    <text evidence="3">Belongs to the Tonsoku family.</text>
</comment>
<dbReference type="PANTHER" id="PTHR46358:SF1">
    <property type="entry name" value="TONSOKU-LIKE PROTEIN"/>
    <property type="match status" value="1"/>
</dbReference>
<feature type="repeat" description="ANK" evidence="14">
    <location>
        <begin position="499"/>
        <end position="531"/>
    </location>
</feature>
<dbReference type="GO" id="GO:0031297">
    <property type="term" value="P:replication fork processing"/>
    <property type="evidence" value="ECO:0007669"/>
    <property type="project" value="TreeGrafter"/>
</dbReference>
<evidence type="ECO:0000256" key="7">
    <source>
        <dbReference type="ARBA" id="ARBA00022737"/>
    </source>
</evidence>
<evidence type="ECO:0000256" key="13">
    <source>
        <dbReference type="ARBA" id="ARBA00023242"/>
    </source>
</evidence>
<dbReference type="Proteomes" id="UP001151699">
    <property type="component" value="Chromosome B"/>
</dbReference>
<dbReference type="PROSITE" id="PS50297">
    <property type="entry name" value="ANK_REP_REGION"/>
    <property type="match status" value="3"/>
</dbReference>
<dbReference type="InterPro" id="IPR019734">
    <property type="entry name" value="TPR_rpt"/>
</dbReference>
<protein>
    <recommendedName>
        <fullName evidence="4">Tonsoku-like protein</fullName>
    </recommendedName>
</protein>
<feature type="region of interest" description="Disordered" evidence="16">
    <location>
        <begin position="806"/>
        <end position="830"/>
    </location>
</feature>
<dbReference type="SUPFAM" id="SSF52047">
    <property type="entry name" value="RNI-like"/>
    <property type="match status" value="1"/>
</dbReference>
<dbReference type="PRINTS" id="PR01415">
    <property type="entry name" value="ANKYRIN"/>
</dbReference>
<feature type="repeat" description="TPR" evidence="15">
    <location>
        <begin position="93"/>
        <end position="126"/>
    </location>
</feature>
<evidence type="ECO:0000256" key="6">
    <source>
        <dbReference type="ARBA" id="ARBA00022614"/>
    </source>
</evidence>
<evidence type="ECO:0000256" key="9">
    <source>
        <dbReference type="ARBA" id="ARBA00022803"/>
    </source>
</evidence>
<dbReference type="InterPro" id="IPR002110">
    <property type="entry name" value="Ankyrin_rpt"/>
</dbReference>
<evidence type="ECO:0000256" key="14">
    <source>
        <dbReference type="PROSITE-ProRule" id="PRU00023"/>
    </source>
</evidence>
<dbReference type="EMBL" id="WJQU01000002">
    <property type="protein sequence ID" value="KAJ6641353.1"/>
    <property type="molecule type" value="Genomic_DNA"/>
</dbReference>
<dbReference type="InterPro" id="IPR036770">
    <property type="entry name" value="Ankyrin_rpt-contain_sf"/>
</dbReference>
<feature type="compositionally biased region" description="Polar residues" evidence="16">
    <location>
        <begin position="738"/>
        <end position="762"/>
    </location>
</feature>
<comment type="subcellular location">
    <subcellularLocation>
        <location evidence="2">Chromosome</location>
    </subcellularLocation>
    <subcellularLocation>
        <location evidence="1">Nucleus</location>
    </subcellularLocation>
</comment>
<evidence type="ECO:0000313" key="19">
    <source>
        <dbReference type="Proteomes" id="UP001151699"/>
    </source>
</evidence>
<keyword evidence="6" id="KW-0433">Leucine-rich repeat</keyword>
<dbReference type="SUPFAM" id="SSF53474">
    <property type="entry name" value="alpha/beta-Hydrolases"/>
    <property type="match status" value="1"/>
</dbReference>
<dbReference type="Gene3D" id="3.40.50.1820">
    <property type="entry name" value="alpha/beta hydrolase"/>
    <property type="match status" value="1"/>
</dbReference>
<dbReference type="Pfam" id="PF01764">
    <property type="entry name" value="Lipase_3"/>
    <property type="match status" value="1"/>
</dbReference>
<dbReference type="InterPro" id="IPR029058">
    <property type="entry name" value="AB_hydrolase_fold"/>
</dbReference>
<feature type="region of interest" description="Disordered" evidence="16">
    <location>
        <begin position="405"/>
        <end position="455"/>
    </location>
</feature>
<evidence type="ECO:0000256" key="2">
    <source>
        <dbReference type="ARBA" id="ARBA00004286"/>
    </source>
</evidence>
<evidence type="ECO:0000256" key="3">
    <source>
        <dbReference type="ARBA" id="ARBA00010999"/>
    </source>
</evidence>
<keyword evidence="13" id="KW-0539">Nucleus</keyword>
<evidence type="ECO:0000256" key="10">
    <source>
        <dbReference type="ARBA" id="ARBA00022853"/>
    </source>
</evidence>
<dbReference type="InterPro" id="IPR011990">
    <property type="entry name" value="TPR-like_helical_dom_sf"/>
</dbReference>
<keyword evidence="12" id="KW-0234">DNA repair</keyword>
<evidence type="ECO:0000256" key="4">
    <source>
        <dbReference type="ARBA" id="ARBA00017829"/>
    </source>
</evidence>
<feature type="domain" description="Fungal lipase-type" evidence="17">
    <location>
        <begin position="1419"/>
        <end position="1544"/>
    </location>
</feature>
<dbReference type="PROSITE" id="PS50005">
    <property type="entry name" value="TPR"/>
    <property type="match status" value="1"/>
</dbReference>
<dbReference type="GO" id="GO:0043596">
    <property type="term" value="C:nuclear replication fork"/>
    <property type="evidence" value="ECO:0007669"/>
    <property type="project" value="TreeGrafter"/>
</dbReference>
<feature type="region of interest" description="Disordered" evidence="16">
    <location>
        <begin position="615"/>
        <end position="634"/>
    </location>
</feature>
<keyword evidence="19" id="KW-1185">Reference proteome</keyword>
<feature type="region of interest" description="Disordered" evidence="16">
    <location>
        <begin position="735"/>
        <end position="762"/>
    </location>
</feature>
<evidence type="ECO:0000256" key="16">
    <source>
        <dbReference type="SAM" id="MobiDB-lite"/>
    </source>
</evidence>
<organism evidence="18 19">
    <name type="scientific">Pseudolycoriella hygida</name>
    <dbReference type="NCBI Taxonomy" id="35572"/>
    <lineage>
        <taxon>Eukaryota</taxon>
        <taxon>Metazoa</taxon>
        <taxon>Ecdysozoa</taxon>
        <taxon>Arthropoda</taxon>
        <taxon>Hexapoda</taxon>
        <taxon>Insecta</taxon>
        <taxon>Pterygota</taxon>
        <taxon>Neoptera</taxon>
        <taxon>Endopterygota</taxon>
        <taxon>Diptera</taxon>
        <taxon>Nematocera</taxon>
        <taxon>Sciaroidea</taxon>
        <taxon>Sciaridae</taxon>
        <taxon>Pseudolycoriella</taxon>
    </lineage>
</organism>
<dbReference type="SMART" id="SM00248">
    <property type="entry name" value="ANK"/>
    <property type="match status" value="3"/>
</dbReference>
<dbReference type="GO" id="GO:0000724">
    <property type="term" value="P:double-strand break repair via homologous recombination"/>
    <property type="evidence" value="ECO:0007669"/>
    <property type="project" value="TreeGrafter"/>
</dbReference>
<dbReference type="PANTHER" id="PTHR46358">
    <property type="entry name" value="TONSOKU-LIKE PROTEIN"/>
    <property type="match status" value="1"/>
</dbReference>
<keyword evidence="11 14" id="KW-0040">ANK repeat</keyword>
<evidence type="ECO:0000256" key="12">
    <source>
        <dbReference type="ARBA" id="ARBA00023204"/>
    </source>
</evidence>
<dbReference type="Pfam" id="PF13181">
    <property type="entry name" value="TPR_8"/>
    <property type="match status" value="2"/>
</dbReference>
<dbReference type="Gene3D" id="1.25.40.20">
    <property type="entry name" value="Ankyrin repeat-containing domain"/>
    <property type="match status" value="1"/>
</dbReference>
<feature type="repeat" description="ANK" evidence="14">
    <location>
        <begin position="466"/>
        <end position="498"/>
    </location>
</feature>
<evidence type="ECO:0000256" key="8">
    <source>
        <dbReference type="ARBA" id="ARBA00022763"/>
    </source>
</evidence>
<accession>A0A9Q0S299</accession>
<comment type="caution">
    <text evidence="18">The sequence shown here is derived from an EMBL/GenBank/DDBJ whole genome shotgun (WGS) entry which is preliminary data.</text>
</comment>
<dbReference type="SMART" id="SM00028">
    <property type="entry name" value="TPR"/>
    <property type="match status" value="4"/>
</dbReference>
<keyword evidence="9 15" id="KW-0802">TPR repeat</keyword>
<dbReference type="PROSITE" id="PS51450">
    <property type="entry name" value="LRR"/>
    <property type="match status" value="1"/>
</dbReference>
<dbReference type="GO" id="GO:0006325">
    <property type="term" value="P:chromatin organization"/>
    <property type="evidence" value="ECO:0007669"/>
    <property type="project" value="UniProtKB-KW"/>
</dbReference>
<dbReference type="InterPro" id="IPR001611">
    <property type="entry name" value="Leu-rich_rpt"/>
</dbReference>
<feature type="non-terminal residue" evidence="18">
    <location>
        <position position="1679"/>
    </location>
</feature>
<evidence type="ECO:0000256" key="1">
    <source>
        <dbReference type="ARBA" id="ARBA00004123"/>
    </source>
</evidence>
<evidence type="ECO:0000256" key="5">
    <source>
        <dbReference type="ARBA" id="ARBA00022454"/>
    </source>
</evidence>
<gene>
    <name evidence="18" type="ORF">Bhyg_06290</name>
</gene>
<dbReference type="PROSITE" id="PS50088">
    <property type="entry name" value="ANK_REPEAT"/>
    <property type="match status" value="3"/>
</dbReference>
<dbReference type="Pfam" id="PF12796">
    <property type="entry name" value="Ank_2"/>
    <property type="match status" value="1"/>
</dbReference>
<dbReference type="SUPFAM" id="SSF48403">
    <property type="entry name" value="Ankyrin repeat"/>
    <property type="match status" value="1"/>
</dbReference>
<proteinExistence type="inferred from homology"/>
<name>A0A9Q0S299_9DIPT</name>
<keyword evidence="8" id="KW-0227">DNA damage</keyword>
<keyword evidence="10" id="KW-0156">Chromatin regulator</keyword>
<dbReference type="InterPro" id="IPR052311">
    <property type="entry name" value="MMS22L-TONSL_complex_comp"/>
</dbReference>
<dbReference type="InterPro" id="IPR002921">
    <property type="entry name" value="Fungal_lipase-type"/>
</dbReference>